<dbReference type="Gene3D" id="3.40.50.300">
    <property type="entry name" value="P-loop containing nucleotide triphosphate hydrolases"/>
    <property type="match status" value="2"/>
</dbReference>
<dbReference type="PANTHER" id="PTHR10887:SF445">
    <property type="entry name" value="NFX1-TYPE ZINC FINGER-CONTAINING PROTEIN 1"/>
    <property type="match status" value="1"/>
</dbReference>
<feature type="compositionally biased region" description="Polar residues" evidence="3">
    <location>
        <begin position="37"/>
        <end position="49"/>
    </location>
</feature>
<dbReference type="CDD" id="cd18808">
    <property type="entry name" value="SF1_C_Upf1"/>
    <property type="match status" value="1"/>
</dbReference>
<evidence type="ECO:0000256" key="1">
    <source>
        <dbReference type="ARBA" id="ARBA00022806"/>
    </source>
</evidence>
<dbReference type="InterPro" id="IPR041677">
    <property type="entry name" value="DNA2/NAM7_AAA_11"/>
</dbReference>
<evidence type="ECO:0000256" key="3">
    <source>
        <dbReference type="SAM" id="MobiDB-lite"/>
    </source>
</evidence>
<feature type="compositionally biased region" description="Basic residues" evidence="3">
    <location>
        <begin position="13"/>
        <end position="23"/>
    </location>
</feature>
<evidence type="ECO:0000313" key="5">
    <source>
        <dbReference type="EMBL" id="GKZ23177.1"/>
    </source>
</evidence>
<dbReference type="GO" id="GO:0003678">
    <property type="term" value="F:DNA helicase activity"/>
    <property type="evidence" value="ECO:0007669"/>
    <property type="project" value="UniProtKB-EC"/>
</dbReference>
<dbReference type="GO" id="GO:0031048">
    <property type="term" value="P:regulatory ncRNA-mediated heterochromatin formation"/>
    <property type="evidence" value="ECO:0007669"/>
    <property type="project" value="TreeGrafter"/>
</dbReference>
<dbReference type="Pfam" id="PF13087">
    <property type="entry name" value="AAA_12"/>
    <property type="match status" value="1"/>
</dbReference>
<dbReference type="SMART" id="SM00487">
    <property type="entry name" value="DEXDc"/>
    <property type="match status" value="1"/>
</dbReference>
<feature type="domain" description="Helicase ATP-binding" evidence="4">
    <location>
        <begin position="670"/>
        <end position="962"/>
    </location>
</feature>
<dbReference type="Proteomes" id="UP001143548">
    <property type="component" value="Unassembled WGS sequence"/>
</dbReference>
<accession>A0A9W5YUC7</accession>
<keyword evidence="1" id="KW-0347">Helicase</keyword>
<keyword evidence="1" id="KW-0378">Hydrolase</keyword>
<comment type="caution">
    <text evidence="5">The sequence shown here is derived from an EMBL/GenBank/DDBJ whole genome shotgun (WGS) entry which is preliminary data.</text>
</comment>
<dbReference type="InterPro" id="IPR045055">
    <property type="entry name" value="DNA2/NAM7-like"/>
</dbReference>
<protein>
    <recommendedName>
        <fullName evidence="4">Helicase ATP-binding domain-containing protein</fullName>
    </recommendedName>
</protein>
<reference evidence="5" key="1">
    <citation type="submission" date="2022-07" db="EMBL/GenBank/DDBJ databases">
        <title>Taxonomy of Aspergillus series Nigri: significant species reduction supported by multi-species coalescent approaches.</title>
        <authorList>
            <person name="Bian C."/>
            <person name="Kusuya Y."/>
            <person name="Sklenar F."/>
            <person name="D'hooge E."/>
            <person name="Yaguchi T."/>
            <person name="Takahashi H."/>
            <person name="Hubka V."/>
        </authorList>
    </citation>
    <scope>NUCLEOTIDE SEQUENCE</scope>
    <source>
        <strain evidence="5">CBS 733.88</strain>
    </source>
</reference>
<comment type="catalytic activity">
    <reaction evidence="2">
        <text>ATP + H2O = ADP + phosphate + H(+)</text>
        <dbReference type="Rhea" id="RHEA:13065"/>
        <dbReference type="ChEBI" id="CHEBI:15377"/>
        <dbReference type="ChEBI" id="CHEBI:15378"/>
        <dbReference type="ChEBI" id="CHEBI:30616"/>
        <dbReference type="ChEBI" id="CHEBI:43474"/>
        <dbReference type="ChEBI" id="CHEBI:456216"/>
        <dbReference type="EC" id="3.6.4.12"/>
    </reaction>
    <physiologicalReaction direction="left-to-right" evidence="2">
        <dbReference type="Rhea" id="RHEA:13066"/>
    </physiologicalReaction>
</comment>
<feature type="compositionally biased region" description="Basic and acidic residues" evidence="3">
    <location>
        <begin position="58"/>
        <end position="83"/>
    </location>
</feature>
<dbReference type="GO" id="GO:0031380">
    <property type="term" value="C:nuclear RNA-directed RNA polymerase complex"/>
    <property type="evidence" value="ECO:0007669"/>
    <property type="project" value="TreeGrafter"/>
</dbReference>
<dbReference type="InterPro" id="IPR014001">
    <property type="entry name" value="Helicase_ATP-bd"/>
</dbReference>
<dbReference type="PROSITE" id="PS50890">
    <property type="entry name" value="PUA"/>
    <property type="match status" value="1"/>
</dbReference>
<keyword evidence="1" id="KW-0547">Nucleotide-binding</keyword>
<sequence length="1214" mass="135598">MAGSKEASITPQRGKRAPRRRRTGPVAAGGNKDGTEQENSSPSHPTSTGKRSRKGKGNRQDRGDMSRPETAERDNLVRKTSRTEYRPLPCTSRILLSLTGPSMELSAAQMQEFLENGLAMIDESPDTRRTFVESLATESGLRKVRQIVETEFAISYSVLKPMFDPHCILFLRLVSHDELLSSLILEKAVGTIYNVIYGPSGRRATGFFTRVTDFLTQIRADGRDQTVDQNCAHAKRSTVSNFEGASRMVAGRLYEIYSVDNTDAVADDDNLQLAYENILKIRDILSMGDTIPISRKPEKLQTIESNQQGSTRYVIDLPGELSDLGPRHDNDKTAISDIQILPTISEILNADRPEFLPARGAADSPIEHHERGIRRLLDSQFRLLREDTSGVLREGIRLIIHAWELVVHGTDWRLKRKFLRDNMPTPARVYSGVEVRRIKSEQFKGIEVDLEFDQLPRLKYASPAKRKQWWLDSKALRRGSTLLALLDAEDVDDTSAIFFLVSKREISYVDNDKKGSVPADHISDVVSDGNRAMVTLGLVGQSNTIDLERLVLFSRSKPFPRPLILVEFPAIPYNSFEGILRCLQVIHQNPARMPFTAWLAPSTDHHELCEALTESGATGSINIQPPVYFRKSLSLDLSCLPGRHHDSDASRMLSMSLSQDPKVLSADIANVTELDEGQADAFIWALRRKIALIQGPPGTGKSYVGLQLARCLLHNKDVLNLGPILCVCYTAHALDQFLDGLLKWGVVDIIRIGPRSASPHIENLSLDVRKQEPGPRIKGIPRLKNESRANLFGISSKLDELLTQAQSGDYSLVLGALKKRFPSQANSIINGTPGATQANALRAWASGDAPGDWIDASIERSIDSLLQQDVWTLKATERTRLLSYWQEVALADISNQILTLLEAHSAEKERYTSAYSLLDVQRLNECQVVGVTTTQLANNADLLRSLNAKVLICEEAAEVLESHVLTALLPSIQHAILIGDHLQLRPRISNLRLSMDCERENPKYNLDESLFERLANFRFGQSAFNGTSEPNQLEYCFPVMQLSHQRRMHPSISELVRETLYPKLQDDPATASYPLIPGIARRLFWLDHRHVEDPTDPTEPMQSKTNTWEVGMVTALVRHLCQQGKYGPGEIAVLTPYVGQLRMLRDVLEKEVAIMINETNSDALDEPEGLDVDGTCMNQNGRCGKQRVPRKGSLLDVIRMSTVDNFQVGASPKW</sequence>
<dbReference type="PANTHER" id="PTHR10887">
    <property type="entry name" value="DNA2/NAM7 HELICASE FAMILY"/>
    <property type="match status" value="1"/>
</dbReference>
<dbReference type="SUPFAM" id="SSF52540">
    <property type="entry name" value="P-loop containing nucleoside triphosphate hydrolases"/>
    <property type="match status" value="1"/>
</dbReference>
<evidence type="ECO:0000259" key="4">
    <source>
        <dbReference type="SMART" id="SM00487"/>
    </source>
</evidence>
<dbReference type="InterPro" id="IPR027417">
    <property type="entry name" value="P-loop_NTPase"/>
</dbReference>
<gene>
    <name evidence="5" type="ORF">AbraCBS73388_009528</name>
</gene>
<dbReference type="Pfam" id="PF13086">
    <property type="entry name" value="AAA_11"/>
    <property type="match status" value="1"/>
</dbReference>
<organism evidence="5 6">
    <name type="scientific">Aspergillus brasiliensis</name>
    <dbReference type="NCBI Taxonomy" id="319629"/>
    <lineage>
        <taxon>Eukaryota</taxon>
        <taxon>Fungi</taxon>
        <taxon>Dikarya</taxon>
        <taxon>Ascomycota</taxon>
        <taxon>Pezizomycotina</taxon>
        <taxon>Eurotiomycetes</taxon>
        <taxon>Eurotiomycetidae</taxon>
        <taxon>Eurotiales</taxon>
        <taxon>Aspergillaceae</taxon>
        <taxon>Aspergillus</taxon>
        <taxon>Aspergillus subgen. Circumdati</taxon>
    </lineage>
</organism>
<feature type="region of interest" description="Disordered" evidence="3">
    <location>
        <begin position="1"/>
        <end position="83"/>
    </location>
</feature>
<name>A0A9W5YUC7_9EURO</name>
<dbReference type="AlphaFoldDB" id="A0A9W5YUC7"/>
<proteinExistence type="predicted"/>
<dbReference type="InterPro" id="IPR041679">
    <property type="entry name" value="DNA2/NAM7-like_C"/>
</dbReference>
<evidence type="ECO:0000256" key="2">
    <source>
        <dbReference type="ARBA" id="ARBA00048432"/>
    </source>
</evidence>
<dbReference type="InterPro" id="IPR047187">
    <property type="entry name" value="SF1_C_Upf1"/>
</dbReference>
<dbReference type="CDD" id="cd17936">
    <property type="entry name" value="EEXXEc_NFX1"/>
    <property type="match status" value="1"/>
</dbReference>
<keyword evidence="1" id="KW-0067">ATP-binding</keyword>
<evidence type="ECO:0000313" key="6">
    <source>
        <dbReference type="Proteomes" id="UP001143548"/>
    </source>
</evidence>
<dbReference type="EMBL" id="BROQ01000063">
    <property type="protein sequence ID" value="GKZ23177.1"/>
    <property type="molecule type" value="Genomic_DNA"/>
</dbReference>